<keyword evidence="1" id="KW-0812">Transmembrane</keyword>
<sequence>MADFILTPLTATVLFVLACLAGYQYRRVWVKEGPRWKLWLFGLVAGACLALVAFIPVSTIN</sequence>
<feature type="transmembrane region" description="Helical" evidence="1">
    <location>
        <begin position="6"/>
        <end position="26"/>
    </location>
</feature>
<gene>
    <name evidence="2" type="ORF">JF539_03800</name>
</gene>
<evidence type="ECO:0000313" key="3">
    <source>
        <dbReference type="Proteomes" id="UP000664096"/>
    </source>
</evidence>
<evidence type="ECO:0000313" key="2">
    <source>
        <dbReference type="EMBL" id="MBN9669450.1"/>
    </source>
</evidence>
<reference evidence="2" key="1">
    <citation type="submission" date="2020-12" db="EMBL/GenBank/DDBJ databases">
        <title>Oil enriched cultivation method for isolating marine PHA-producing bacteria.</title>
        <authorList>
            <person name="Zheng W."/>
            <person name="Yu S."/>
            <person name="Huang Y."/>
        </authorList>
    </citation>
    <scope>NUCLEOTIDE SEQUENCE</scope>
    <source>
        <strain evidence="2">SY-2-12</strain>
    </source>
</reference>
<proteinExistence type="predicted"/>
<feature type="transmembrane region" description="Helical" evidence="1">
    <location>
        <begin position="38"/>
        <end position="57"/>
    </location>
</feature>
<name>A0A939J2T9_9HYPH</name>
<dbReference type="EMBL" id="JAEKJZ010000001">
    <property type="protein sequence ID" value="MBN9669450.1"/>
    <property type="molecule type" value="Genomic_DNA"/>
</dbReference>
<protein>
    <submittedName>
        <fullName evidence="2">Uncharacterized protein</fullName>
    </submittedName>
</protein>
<keyword evidence="1" id="KW-0472">Membrane</keyword>
<keyword evidence="1" id="KW-1133">Transmembrane helix</keyword>
<dbReference type="Proteomes" id="UP000664096">
    <property type="component" value="Unassembled WGS sequence"/>
</dbReference>
<dbReference type="RefSeq" id="WP_207139015.1">
    <property type="nucleotide sequence ID" value="NZ_JAEKJZ010000001.1"/>
</dbReference>
<evidence type="ECO:0000256" key="1">
    <source>
        <dbReference type="SAM" id="Phobius"/>
    </source>
</evidence>
<organism evidence="2 3">
    <name type="scientific">Roseibium aggregatum</name>
    <dbReference type="NCBI Taxonomy" id="187304"/>
    <lineage>
        <taxon>Bacteria</taxon>
        <taxon>Pseudomonadati</taxon>
        <taxon>Pseudomonadota</taxon>
        <taxon>Alphaproteobacteria</taxon>
        <taxon>Hyphomicrobiales</taxon>
        <taxon>Stappiaceae</taxon>
        <taxon>Roseibium</taxon>
    </lineage>
</organism>
<accession>A0A939J2T9</accession>
<dbReference type="AlphaFoldDB" id="A0A939J2T9"/>
<comment type="caution">
    <text evidence="2">The sequence shown here is derived from an EMBL/GenBank/DDBJ whole genome shotgun (WGS) entry which is preliminary data.</text>
</comment>